<dbReference type="CDD" id="cd00640">
    <property type="entry name" value="Trp-synth-beta_II"/>
    <property type="match status" value="1"/>
</dbReference>
<organism evidence="4 5">
    <name type="scientific">Propylenella binzhouense</name>
    <dbReference type="NCBI Taxonomy" id="2555902"/>
    <lineage>
        <taxon>Bacteria</taxon>
        <taxon>Pseudomonadati</taxon>
        <taxon>Pseudomonadota</taxon>
        <taxon>Alphaproteobacteria</taxon>
        <taxon>Hyphomicrobiales</taxon>
        <taxon>Propylenellaceae</taxon>
        <taxon>Propylenella</taxon>
    </lineage>
</organism>
<protein>
    <submittedName>
        <fullName evidence="4">Diaminopropionate ammonia-lyase</fullName>
        <ecNumber evidence="4">4.3.1.15</ecNumber>
    </submittedName>
</protein>
<dbReference type="InterPro" id="IPR001926">
    <property type="entry name" value="TrpB-like_PALP"/>
</dbReference>
<keyword evidence="4" id="KW-0456">Lyase</keyword>
<dbReference type="Proteomes" id="UP000773614">
    <property type="component" value="Unassembled WGS sequence"/>
</dbReference>
<dbReference type="Pfam" id="PF00291">
    <property type="entry name" value="PALP"/>
    <property type="match status" value="1"/>
</dbReference>
<feature type="domain" description="Tryptophan synthase beta chain-like PALP" evidence="3">
    <location>
        <begin position="66"/>
        <end position="384"/>
    </location>
</feature>
<dbReference type="PANTHER" id="PTHR42937:SF1">
    <property type="entry name" value="DIAMINOPROPIONATE AMMONIA-LYASE"/>
    <property type="match status" value="1"/>
</dbReference>
<dbReference type="GO" id="GO:0008838">
    <property type="term" value="F:diaminopropionate ammonia-lyase activity"/>
    <property type="evidence" value="ECO:0007669"/>
    <property type="project" value="UniProtKB-EC"/>
</dbReference>
<evidence type="ECO:0000313" key="4">
    <source>
        <dbReference type="EMBL" id="MYZ46222.1"/>
    </source>
</evidence>
<dbReference type="InterPro" id="IPR036052">
    <property type="entry name" value="TrpB-like_PALP_sf"/>
</dbReference>
<evidence type="ECO:0000256" key="2">
    <source>
        <dbReference type="ARBA" id="ARBA00022898"/>
    </source>
</evidence>
<dbReference type="NCBIfam" id="NF006058">
    <property type="entry name" value="PRK08206.1"/>
    <property type="match status" value="1"/>
</dbReference>
<reference evidence="4" key="1">
    <citation type="submission" date="2019-03" db="EMBL/GenBank/DDBJ databases">
        <title>Afifella sp. nov., isolated from activated sludge.</title>
        <authorList>
            <person name="Li Q."/>
            <person name="Liu Y."/>
        </authorList>
    </citation>
    <scope>NUCLEOTIDE SEQUENCE</scope>
    <source>
        <strain evidence="4">L72</strain>
    </source>
</reference>
<dbReference type="Gene3D" id="3.40.50.1100">
    <property type="match status" value="2"/>
</dbReference>
<dbReference type="AlphaFoldDB" id="A0A964WRS8"/>
<proteinExistence type="predicted"/>
<keyword evidence="2" id="KW-0663">Pyridoxal phosphate</keyword>
<evidence type="ECO:0000259" key="3">
    <source>
        <dbReference type="Pfam" id="PF00291"/>
    </source>
</evidence>
<evidence type="ECO:0000256" key="1">
    <source>
        <dbReference type="ARBA" id="ARBA00001933"/>
    </source>
</evidence>
<comment type="caution">
    <text evidence="4">The sequence shown here is derived from an EMBL/GenBank/DDBJ whole genome shotgun (WGS) entry which is preliminary data.</text>
</comment>
<name>A0A964WRS8_9HYPH</name>
<evidence type="ECO:0000313" key="5">
    <source>
        <dbReference type="Proteomes" id="UP000773614"/>
    </source>
</evidence>
<gene>
    <name evidence="4" type="ORF">E4O86_00585</name>
</gene>
<sequence>MFSTTCRSAKRWRASPGDVTVPEPISRPEFFLSPLHDEDGAYDDGLKRIVGWDLAREAIARITAWPGYRPTPVLSFKGLARRCGVAAIDCKYEGARFGIGSFKALGGAYALQRVLEGWRGAPDGPVAATASDGNHGLSLAWGARKAGIRCVVFLHSGVSPMRQSLIEAQGAEIIRVDGNYDVSTATARRVAAENGWVLVPDTSHDYDINPVHVMAGYGVMVEELLGEAAQLAMPTHVFIQGGCGGLAAAIIGLLRERFPGDLGPRCIIVEPTKADCLIRSARAGRPLIIEGALDTIMAGLSVGEASGLAWPVIAHGTDAFMTTTDELAIWVMQGLHLGAFGDAPVDVGDSGVAGLAGLISLSGERDLRAAIGLDDQSRVLVIATEGPVDLDGFKALCARDLSGTGLPDFAAFAVAA</sequence>
<keyword evidence="5" id="KW-1185">Reference proteome</keyword>
<dbReference type="EC" id="4.3.1.15" evidence="4"/>
<dbReference type="SUPFAM" id="SSF53686">
    <property type="entry name" value="Tryptophan synthase beta subunit-like PLP-dependent enzymes"/>
    <property type="match status" value="1"/>
</dbReference>
<dbReference type="PANTHER" id="PTHR42937">
    <property type="match status" value="1"/>
</dbReference>
<comment type="cofactor">
    <cofactor evidence="1">
        <name>pyridoxal 5'-phosphate</name>
        <dbReference type="ChEBI" id="CHEBI:597326"/>
    </cofactor>
</comment>
<accession>A0A964WRS8</accession>
<dbReference type="EMBL" id="SPKJ01000001">
    <property type="protein sequence ID" value="MYZ46222.1"/>
    <property type="molecule type" value="Genomic_DNA"/>
</dbReference>